<dbReference type="AlphaFoldDB" id="A0A067M887"/>
<dbReference type="HOGENOM" id="CLU_2305622_0_0_1"/>
<dbReference type="EMBL" id="KL198101">
    <property type="protein sequence ID" value="KDQ07781.1"/>
    <property type="molecule type" value="Genomic_DNA"/>
</dbReference>
<dbReference type="Proteomes" id="UP000027195">
    <property type="component" value="Unassembled WGS sequence"/>
</dbReference>
<sequence>MSLYHPLLNSAPLLMQRSDCAPQLPHLGPAIVDPYTIALRAVVDEIELHLVVRHRTGNALPPHLHPDHPNVMQWMLGQGNELLQSQDISQELLASAPEYH</sequence>
<organism evidence="1 2">
    <name type="scientific">Botryobasidium botryosum (strain FD-172 SS1)</name>
    <dbReference type="NCBI Taxonomy" id="930990"/>
    <lineage>
        <taxon>Eukaryota</taxon>
        <taxon>Fungi</taxon>
        <taxon>Dikarya</taxon>
        <taxon>Basidiomycota</taxon>
        <taxon>Agaricomycotina</taxon>
        <taxon>Agaricomycetes</taxon>
        <taxon>Cantharellales</taxon>
        <taxon>Botryobasidiaceae</taxon>
        <taxon>Botryobasidium</taxon>
    </lineage>
</organism>
<evidence type="ECO:0000313" key="1">
    <source>
        <dbReference type="EMBL" id="KDQ07781.1"/>
    </source>
</evidence>
<dbReference type="InParanoid" id="A0A067M887"/>
<proteinExistence type="predicted"/>
<accession>A0A067M887</accession>
<protein>
    <submittedName>
        <fullName evidence="1">Uncharacterized protein</fullName>
    </submittedName>
</protein>
<gene>
    <name evidence="1" type="ORF">BOTBODRAFT_180457</name>
</gene>
<reference evidence="2" key="1">
    <citation type="journal article" date="2014" name="Proc. Natl. Acad. Sci. U.S.A.">
        <title>Extensive sampling of basidiomycete genomes demonstrates inadequacy of the white-rot/brown-rot paradigm for wood decay fungi.</title>
        <authorList>
            <person name="Riley R."/>
            <person name="Salamov A.A."/>
            <person name="Brown D.W."/>
            <person name="Nagy L.G."/>
            <person name="Floudas D."/>
            <person name="Held B.W."/>
            <person name="Levasseur A."/>
            <person name="Lombard V."/>
            <person name="Morin E."/>
            <person name="Otillar R."/>
            <person name="Lindquist E.A."/>
            <person name="Sun H."/>
            <person name="LaButti K.M."/>
            <person name="Schmutz J."/>
            <person name="Jabbour D."/>
            <person name="Luo H."/>
            <person name="Baker S.E."/>
            <person name="Pisabarro A.G."/>
            <person name="Walton J.D."/>
            <person name="Blanchette R.A."/>
            <person name="Henrissat B."/>
            <person name="Martin F."/>
            <person name="Cullen D."/>
            <person name="Hibbett D.S."/>
            <person name="Grigoriev I.V."/>
        </authorList>
    </citation>
    <scope>NUCLEOTIDE SEQUENCE [LARGE SCALE GENOMIC DNA]</scope>
    <source>
        <strain evidence="2">FD-172 SS1</strain>
    </source>
</reference>
<name>A0A067M887_BOTB1</name>
<keyword evidence="2" id="KW-1185">Reference proteome</keyword>
<evidence type="ECO:0000313" key="2">
    <source>
        <dbReference type="Proteomes" id="UP000027195"/>
    </source>
</evidence>